<feature type="region of interest" description="Disordered" evidence="1">
    <location>
        <begin position="159"/>
        <end position="178"/>
    </location>
</feature>
<dbReference type="SUPFAM" id="SSF52743">
    <property type="entry name" value="Subtilisin-like"/>
    <property type="match status" value="1"/>
</dbReference>
<protein>
    <submittedName>
        <fullName evidence="4">Ig domain-containing protein</fullName>
    </submittedName>
</protein>
<feature type="region of interest" description="Disordered" evidence="1">
    <location>
        <begin position="429"/>
        <end position="449"/>
    </location>
</feature>
<reference evidence="4 5" key="1">
    <citation type="submission" date="2021-08" db="EMBL/GenBank/DDBJ databases">
        <title>Streptomyces sp. PTM05 isolated from lichen.</title>
        <authorList>
            <person name="Somphong A."/>
            <person name="Phongsopitanun W."/>
            <person name="Tanasupawat S."/>
        </authorList>
    </citation>
    <scope>NUCLEOTIDE SEQUENCE [LARGE SCALE GENOMIC DNA]</scope>
    <source>
        <strain evidence="4 5">Ptm05</strain>
    </source>
</reference>
<dbReference type="CDD" id="cd04056">
    <property type="entry name" value="Peptidases_S53"/>
    <property type="match status" value="1"/>
</dbReference>
<dbReference type="EMBL" id="JAINVZ010000031">
    <property type="protein sequence ID" value="MBY8888911.1"/>
    <property type="molecule type" value="Genomic_DNA"/>
</dbReference>
<evidence type="ECO:0000313" key="5">
    <source>
        <dbReference type="Proteomes" id="UP001198565"/>
    </source>
</evidence>
<keyword evidence="5" id="KW-1185">Reference proteome</keyword>
<dbReference type="RefSeq" id="WP_222981744.1">
    <property type="nucleotide sequence ID" value="NZ_JAINVZ010000031.1"/>
</dbReference>
<gene>
    <name evidence="4" type="ORF">K7472_29290</name>
</gene>
<accession>A0ABS7R0B8</accession>
<dbReference type="Gene3D" id="2.60.120.260">
    <property type="entry name" value="Galactose-binding domain-like"/>
    <property type="match status" value="1"/>
</dbReference>
<dbReference type="Gene3D" id="3.40.50.200">
    <property type="entry name" value="Peptidase S8/S53 domain"/>
    <property type="match status" value="1"/>
</dbReference>
<dbReference type="InterPro" id="IPR013783">
    <property type="entry name" value="Ig-like_fold"/>
</dbReference>
<feature type="chain" id="PRO_5046818894" evidence="2">
    <location>
        <begin position="43"/>
        <end position="767"/>
    </location>
</feature>
<evidence type="ECO:0000259" key="3">
    <source>
        <dbReference type="PROSITE" id="PS51695"/>
    </source>
</evidence>
<dbReference type="PROSITE" id="PS51695">
    <property type="entry name" value="SEDOLISIN"/>
    <property type="match status" value="1"/>
</dbReference>
<feature type="compositionally biased region" description="Low complexity" evidence="1">
    <location>
        <begin position="294"/>
        <end position="305"/>
    </location>
</feature>
<dbReference type="Proteomes" id="UP001198565">
    <property type="component" value="Unassembled WGS sequence"/>
</dbReference>
<name>A0ABS7R0B8_9ACTN</name>
<comment type="caution">
    <text evidence="4">The sequence shown here is derived from an EMBL/GenBank/DDBJ whole genome shotgun (WGS) entry which is preliminary data.</text>
</comment>
<evidence type="ECO:0000256" key="2">
    <source>
        <dbReference type="SAM" id="SignalP"/>
    </source>
</evidence>
<sequence length="767" mass="76562">MRSKKRHSGRPDVRWARTAATALLSAGALVTGGLIAAGPAAAATHQSTATSSTSSTVKVKDACDQASKPGYMSCFAEKRTDIAHRMGISPNASPSGYGPSQLQSAYNLASAAASGGSGQTVAVVDAFDDPNAASDLATYRSQFGLPACGSGCFQKVNENGQTSPLPSPAPSSDDWTGEESLDVDMVSAVCPNCHIILVEASSESDSDLGTAVNTAVSMGAKYVSNSYGGSEDSSQTSEDTQYYDHPGVAVTASAGDSGYGAEYPAASQYVTSVGGTSLKTASNSRGWSESVWDTSSSEGTGSGCSAYDPKPSWQKDTGCSKRTISDVSAVADPATGVAVYDTYNGNGGWNEYGGTSASSPIIASVYALAGAPTAGTTPASYPYAHTSSLNDVTSGSNGSCSPSYLCTAGTGYDGPTGLGTPNGTAAFTNGTSTGNTVTVTNPGNQSTRSGTAVSLQINASDSASGQTLTYSATGLPAGLSINSSSGLITGTPTTTGSSNVTVTVKDTTGASGTTTFTWAVTTATGNTVTVTNPGSQSTAVGTSVSLPISASDSASGQTLTYSATGLPAGLSINSSTGVISGTPTAAGTSNVTVTATDTTGASGSATFGWTVTTSGGGCTGSQLLGNPGFETGSAAPWTASSGVIDDSSSAPAHSGNWKAWLDGYGTTHTDTLSQTVTVPSGCKATLSWWQYISTQETGKTAYDKLTVTANGTTVATYSNADATSGYVQKSVDLSSYAGQSVTIKFTGKEDSSLATSFLIDDTSLQTS</sequence>
<dbReference type="SMART" id="SM00736">
    <property type="entry name" value="CADG"/>
    <property type="match status" value="2"/>
</dbReference>
<dbReference type="InterPro" id="IPR036852">
    <property type="entry name" value="Peptidase_S8/S53_dom_sf"/>
</dbReference>
<keyword evidence="2" id="KW-0732">Signal</keyword>
<dbReference type="PANTHER" id="PTHR14218:SF15">
    <property type="entry name" value="TRIPEPTIDYL-PEPTIDASE 1"/>
    <property type="match status" value="1"/>
</dbReference>
<dbReference type="InterPro" id="IPR050819">
    <property type="entry name" value="Tripeptidyl-peptidase_I"/>
</dbReference>
<feature type="compositionally biased region" description="Low complexity" evidence="1">
    <location>
        <begin position="429"/>
        <end position="444"/>
    </location>
</feature>
<dbReference type="InterPro" id="IPR030400">
    <property type="entry name" value="Sedolisin_dom"/>
</dbReference>
<dbReference type="Pfam" id="PF05345">
    <property type="entry name" value="He_PIG"/>
    <property type="match status" value="2"/>
</dbReference>
<feature type="domain" description="Peptidase S53" evidence="3">
    <location>
        <begin position="96"/>
        <end position="433"/>
    </location>
</feature>
<evidence type="ECO:0000256" key="1">
    <source>
        <dbReference type="SAM" id="MobiDB-lite"/>
    </source>
</evidence>
<feature type="region of interest" description="Disordered" evidence="1">
    <location>
        <begin position="287"/>
        <end position="308"/>
    </location>
</feature>
<dbReference type="Gene3D" id="2.60.40.10">
    <property type="entry name" value="Immunoglobulins"/>
    <property type="match status" value="2"/>
</dbReference>
<dbReference type="InterPro" id="IPR015919">
    <property type="entry name" value="Cadherin-like_sf"/>
</dbReference>
<dbReference type="PANTHER" id="PTHR14218">
    <property type="entry name" value="PROTEASE S8 TRIPEPTIDYL PEPTIDASE I CLN2"/>
    <property type="match status" value="1"/>
</dbReference>
<feature type="signal peptide" evidence="2">
    <location>
        <begin position="1"/>
        <end position="42"/>
    </location>
</feature>
<dbReference type="SUPFAM" id="SSF49313">
    <property type="entry name" value="Cadherin-like"/>
    <property type="match status" value="2"/>
</dbReference>
<dbReference type="InterPro" id="IPR006644">
    <property type="entry name" value="Cadg"/>
</dbReference>
<organism evidence="4 5">
    <name type="scientific">Streptantibioticus parmotrematis</name>
    <dbReference type="NCBI Taxonomy" id="2873249"/>
    <lineage>
        <taxon>Bacteria</taxon>
        <taxon>Bacillati</taxon>
        <taxon>Actinomycetota</taxon>
        <taxon>Actinomycetes</taxon>
        <taxon>Kitasatosporales</taxon>
        <taxon>Streptomycetaceae</taxon>
        <taxon>Streptantibioticus</taxon>
    </lineage>
</organism>
<proteinExistence type="predicted"/>
<evidence type="ECO:0000313" key="4">
    <source>
        <dbReference type="EMBL" id="MBY8888911.1"/>
    </source>
</evidence>